<dbReference type="PANTHER" id="PTHR34557:SF1">
    <property type="entry name" value="PHYTOCHROMOBILIN:FERREDOXIN OXIDOREDUCTASE, CHLOROPLASTIC"/>
    <property type="match status" value="1"/>
</dbReference>
<dbReference type="Gene3D" id="3.40.1500.20">
    <property type="match status" value="1"/>
</dbReference>
<sequence>MNEKAGKGDKLTSESVKFFSPIVIWTRFSTSLYLHDVLYSDFKDYLKALPLSLDFGENEINTSGIIANQEAQHRYLTWRAEKDPSYNLLKRLVGEAEAKTINEKQSMMEKSFERRPWNSIGEFIAS</sequence>
<comment type="similarity">
    <text evidence="1">Belongs to the HY2 family.</text>
</comment>
<dbReference type="PANTHER" id="PTHR34557">
    <property type="entry name" value="PHYTOCHROMOBILIN:FERREDOXIN OXIDOREDUCTASE, CHLOROPLASTIC"/>
    <property type="match status" value="1"/>
</dbReference>
<dbReference type="Pfam" id="PF05996">
    <property type="entry name" value="Fe_bilin_red"/>
    <property type="match status" value="1"/>
</dbReference>
<reference evidence="3 4" key="1">
    <citation type="journal article" date="2023" name="Hortic Res">
        <title>Pangenome of water caltrop reveals structural variations and asymmetric subgenome divergence after allopolyploidization.</title>
        <authorList>
            <person name="Zhang X."/>
            <person name="Chen Y."/>
            <person name="Wang L."/>
            <person name="Yuan Y."/>
            <person name="Fang M."/>
            <person name="Shi L."/>
            <person name="Lu R."/>
            <person name="Comes H.P."/>
            <person name="Ma Y."/>
            <person name="Chen Y."/>
            <person name="Huang G."/>
            <person name="Zhou Y."/>
            <person name="Zheng Z."/>
            <person name="Qiu Y."/>
        </authorList>
    </citation>
    <scope>NUCLEOTIDE SEQUENCE [LARGE SCALE GENOMIC DNA]</scope>
    <source>
        <strain evidence="3">F231</strain>
    </source>
</reference>
<comment type="caution">
    <text evidence="3">The sequence shown here is derived from an EMBL/GenBank/DDBJ whole genome shotgun (WGS) entry which is preliminary data.</text>
</comment>
<dbReference type="InterPro" id="IPR009249">
    <property type="entry name" value="Ferredoxin-dep_bilin_Rdtase"/>
</dbReference>
<name>A0AAN7LM70_TRANT</name>
<keyword evidence="4" id="KW-1185">Reference proteome</keyword>
<dbReference type="GO" id="GO:0050897">
    <property type="term" value="F:cobalt ion binding"/>
    <property type="evidence" value="ECO:0007669"/>
    <property type="project" value="InterPro"/>
</dbReference>
<dbReference type="Proteomes" id="UP001346149">
    <property type="component" value="Unassembled WGS sequence"/>
</dbReference>
<dbReference type="AlphaFoldDB" id="A0AAN7LM70"/>
<protein>
    <submittedName>
        <fullName evidence="3">Uncharacterized protein</fullName>
    </submittedName>
</protein>
<dbReference type="GO" id="GO:0050619">
    <property type="term" value="F:phytochromobilin:ferredoxin oxidoreductase activity"/>
    <property type="evidence" value="ECO:0007669"/>
    <property type="project" value="TreeGrafter"/>
</dbReference>
<organism evidence="3 4">
    <name type="scientific">Trapa natans</name>
    <name type="common">Water chestnut</name>
    <dbReference type="NCBI Taxonomy" id="22666"/>
    <lineage>
        <taxon>Eukaryota</taxon>
        <taxon>Viridiplantae</taxon>
        <taxon>Streptophyta</taxon>
        <taxon>Embryophyta</taxon>
        <taxon>Tracheophyta</taxon>
        <taxon>Spermatophyta</taxon>
        <taxon>Magnoliopsida</taxon>
        <taxon>eudicotyledons</taxon>
        <taxon>Gunneridae</taxon>
        <taxon>Pentapetalae</taxon>
        <taxon>rosids</taxon>
        <taxon>malvids</taxon>
        <taxon>Myrtales</taxon>
        <taxon>Lythraceae</taxon>
        <taxon>Trapa</taxon>
    </lineage>
</organism>
<keyword evidence="2" id="KW-0560">Oxidoreductase</keyword>
<dbReference type="EMBL" id="JAXQNO010000015">
    <property type="protein sequence ID" value="KAK4783306.1"/>
    <property type="molecule type" value="Genomic_DNA"/>
</dbReference>
<dbReference type="GO" id="GO:0010024">
    <property type="term" value="P:phytochromobilin biosynthetic process"/>
    <property type="evidence" value="ECO:0007669"/>
    <property type="project" value="InterPro"/>
</dbReference>
<evidence type="ECO:0000256" key="2">
    <source>
        <dbReference type="ARBA" id="ARBA00023002"/>
    </source>
</evidence>
<gene>
    <name evidence="3" type="ORF">SAY86_007680</name>
</gene>
<evidence type="ECO:0000313" key="4">
    <source>
        <dbReference type="Proteomes" id="UP001346149"/>
    </source>
</evidence>
<evidence type="ECO:0000256" key="1">
    <source>
        <dbReference type="ARBA" id="ARBA00006908"/>
    </source>
</evidence>
<accession>A0AAN7LM70</accession>
<evidence type="ECO:0000313" key="3">
    <source>
        <dbReference type="EMBL" id="KAK4783306.1"/>
    </source>
</evidence>
<proteinExistence type="inferred from homology"/>